<organism evidence="1">
    <name type="scientific">marine sediment metagenome</name>
    <dbReference type="NCBI Taxonomy" id="412755"/>
    <lineage>
        <taxon>unclassified sequences</taxon>
        <taxon>metagenomes</taxon>
        <taxon>ecological metagenomes</taxon>
    </lineage>
</organism>
<evidence type="ECO:0000313" key="1">
    <source>
        <dbReference type="EMBL" id="KKL27940.1"/>
    </source>
</evidence>
<gene>
    <name evidence="1" type="ORF">LCGC14_2380110</name>
</gene>
<dbReference type="AlphaFoldDB" id="A0A0F9C157"/>
<proteinExistence type="predicted"/>
<accession>A0A0F9C157</accession>
<comment type="caution">
    <text evidence="1">The sequence shown here is derived from an EMBL/GenBank/DDBJ whole genome shotgun (WGS) entry which is preliminary data.</text>
</comment>
<name>A0A0F9C157_9ZZZZ</name>
<protein>
    <submittedName>
        <fullName evidence="1">Uncharacterized protein</fullName>
    </submittedName>
</protein>
<sequence length="137" mass="15193">MDKETQRKWANLRQDAYEKAKLSGISAKIIADKVGTSATNIMNLIARGSHTSQFSGKIDSVLREAVAEYNAELNDLFESTGDPHTEIGNLLMAQGRLLRAASNSIEYKMEIVDVVIQQLESFRRNYARLAAKDSGES</sequence>
<dbReference type="EMBL" id="LAZR01035277">
    <property type="protein sequence ID" value="KKL27940.1"/>
    <property type="molecule type" value="Genomic_DNA"/>
</dbReference>
<reference evidence="1" key="1">
    <citation type="journal article" date="2015" name="Nature">
        <title>Complex archaea that bridge the gap between prokaryotes and eukaryotes.</title>
        <authorList>
            <person name="Spang A."/>
            <person name="Saw J.H."/>
            <person name="Jorgensen S.L."/>
            <person name="Zaremba-Niedzwiedzka K."/>
            <person name="Martijn J."/>
            <person name="Lind A.E."/>
            <person name="van Eijk R."/>
            <person name="Schleper C."/>
            <person name="Guy L."/>
            <person name="Ettema T.J."/>
        </authorList>
    </citation>
    <scope>NUCLEOTIDE SEQUENCE</scope>
</reference>